<name>A0A2P5BWH2_TREOI</name>
<dbReference type="AlphaFoldDB" id="A0A2P5BWH2"/>
<proteinExistence type="predicted"/>
<protein>
    <submittedName>
        <fullName evidence="2">Uncharacterized protein</fullName>
    </submittedName>
</protein>
<organism evidence="2 3">
    <name type="scientific">Trema orientale</name>
    <name type="common">Charcoal tree</name>
    <name type="synonym">Celtis orientalis</name>
    <dbReference type="NCBI Taxonomy" id="63057"/>
    <lineage>
        <taxon>Eukaryota</taxon>
        <taxon>Viridiplantae</taxon>
        <taxon>Streptophyta</taxon>
        <taxon>Embryophyta</taxon>
        <taxon>Tracheophyta</taxon>
        <taxon>Spermatophyta</taxon>
        <taxon>Magnoliopsida</taxon>
        <taxon>eudicotyledons</taxon>
        <taxon>Gunneridae</taxon>
        <taxon>Pentapetalae</taxon>
        <taxon>rosids</taxon>
        <taxon>fabids</taxon>
        <taxon>Rosales</taxon>
        <taxon>Cannabaceae</taxon>
        <taxon>Trema</taxon>
    </lineage>
</organism>
<dbReference type="InParanoid" id="A0A2P5BWH2"/>
<dbReference type="Proteomes" id="UP000237000">
    <property type="component" value="Unassembled WGS sequence"/>
</dbReference>
<feature type="compositionally biased region" description="Basic and acidic residues" evidence="1">
    <location>
        <begin position="190"/>
        <end position="210"/>
    </location>
</feature>
<dbReference type="OrthoDB" id="10571101at2759"/>
<reference evidence="3" key="1">
    <citation type="submission" date="2016-06" db="EMBL/GenBank/DDBJ databases">
        <title>Parallel loss of symbiosis genes in relatives of nitrogen-fixing non-legume Parasponia.</title>
        <authorList>
            <person name="Van Velzen R."/>
            <person name="Holmer R."/>
            <person name="Bu F."/>
            <person name="Rutten L."/>
            <person name="Van Zeijl A."/>
            <person name="Liu W."/>
            <person name="Santuari L."/>
            <person name="Cao Q."/>
            <person name="Sharma T."/>
            <person name="Shen D."/>
            <person name="Roswanjaya Y."/>
            <person name="Wardhani T."/>
            <person name="Kalhor M.S."/>
            <person name="Jansen J."/>
            <person name="Van den Hoogen J."/>
            <person name="Gungor B."/>
            <person name="Hartog M."/>
            <person name="Hontelez J."/>
            <person name="Verver J."/>
            <person name="Yang W.-C."/>
            <person name="Schijlen E."/>
            <person name="Repin R."/>
            <person name="Schilthuizen M."/>
            <person name="Schranz E."/>
            <person name="Heidstra R."/>
            <person name="Miyata K."/>
            <person name="Fedorova E."/>
            <person name="Kohlen W."/>
            <person name="Bisseling T."/>
            <person name="Smit S."/>
            <person name="Geurts R."/>
        </authorList>
    </citation>
    <scope>NUCLEOTIDE SEQUENCE [LARGE SCALE GENOMIC DNA]</scope>
    <source>
        <strain evidence="3">cv. RG33-2</strain>
    </source>
</reference>
<evidence type="ECO:0000313" key="3">
    <source>
        <dbReference type="Proteomes" id="UP000237000"/>
    </source>
</evidence>
<feature type="compositionally biased region" description="Basic and acidic residues" evidence="1">
    <location>
        <begin position="143"/>
        <end position="154"/>
    </location>
</feature>
<sequence length="324" mass="35294">MQQVVQVAVRHVLVEQHGALPVAAAPQQPHYVPVPHVPQHLHLGQDPSPPPDVLLLLAPQLLHRYDLATWHLRPVHRPRGPHPEDLVAHRQALQHVVRREVQPLERRQPPRPDLAAVVVAVPAAAVARVEAPGPGDEDEEPDPERRRHDPHDRAGGPLRLLLADLDGAGAEGVGGARLREDAAAEPGVAGERRRVEVGEHGSGGRDRAGEGVEGDVEGGQGGAVPEVGRDRSGEVVVGEINVRDRRQSRNLPRNDSRDRIPAQIQRKKLLAVPNVPRNTAFDQILLQFDLVNASATHEIWDLASESGRNGGKDLQIGRIPDIVW</sequence>
<keyword evidence="3" id="KW-1185">Reference proteome</keyword>
<evidence type="ECO:0000256" key="1">
    <source>
        <dbReference type="SAM" id="MobiDB-lite"/>
    </source>
</evidence>
<gene>
    <name evidence="2" type="ORF">TorRG33x02_306240</name>
</gene>
<accession>A0A2P5BWH2</accession>
<feature type="region of interest" description="Disordered" evidence="1">
    <location>
        <begin position="172"/>
        <end position="234"/>
    </location>
</feature>
<feature type="region of interest" description="Disordered" evidence="1">
    <location>
        <begin position="128"/>
        <end position="157"/>
    </location>
</feature>
<dbReference type="EMBL" id="JXTC01000449">
    <property type="protein sequence ID" value="PON53144.1"/>
    <property type="molecule type" value="Genomic_DNA"/>
</dbReference>
<evidence type="ECO:0000313" key="2">
    <source>
        <dbReference type="EMBL" id="PON53144.1"/>
    </source>
</evidence>
<comment type="caution">
    <text evidence="2">The sequence shown here is derived from an EMBL/GenBank/DDBJ whole genome shotgun (WGS) entry which is preliminary data.</text>
</comment>